<evidence type="ECO:0008006" key="3">
    <source>
        <dbReference type="Google" id="ProtNLM"/>
    </source>
</evidence>
<dbReference type="Proteomes" id="UP000298154">
    <property type="component" value="Unassembled WGS sequence"/>
</dbReference>
<dbReference type="AlphaFoldDB" id="A0A4R9ARU5"/>
<accession>A0A4R9ARU5</accession>
<keyword evidence="2" id="KW-1185">Reference proteome</keyword>
<comment type="caution">
    <text evidence="1">The sequence shown here is derived from an EMBL/GenBank/DDBJ whole genome shotgun (WGS) entry which is preliminary data.</text>
</comment>
<dbReference type="SUPFAM" id="SSF56300">
    <property type="entry name" value="Metallo-dependent phosphatases"/>
    <property type="match status" value="1"/>
</dbReference>
<dbReference type="EMBL" id="SOHK01000007">
    <property type="protein sequence ID" value="TFD67972.1"/>
    <property type="molecule type" value="Genomic_DNA"/>
</dbReference>
<dbReference type="InterPro" id="IPR029052">
    <property type="entry name" value="Metallo-depent_PP-like"/>
</dbReference>
<evidence type="ECO:0000313" key="2">
    <source>
        <dbReference type="Proteomes" id="UP000298154"/>
    </source>
</evidence>
<organism evidence="1 2">
    <name type="scientific">Cryobacterium ruanii</name>
    <dbReference type="NCBI Taxonomy" id="1259197"/>
    <lineage>
        <taxon>Bacteria</taxon>
        <taxon>Bacillati</taxon>
        <taxon>Actinomycetota</taxon>
        <taxon>Actinomycetes</taxon>
        <taxon>Micrococcales</taxon>
        <taxon>Microbacteriaceae</taxon>
        <taxon>Cryobacterium</taxon>
    </lineage>
</organism>
<reference evidence="1 2" key="1">
    <citation type="submission" date="2019-03" db="EMBL/GenBank/DDBJ databases">
        <title>Genomics of glacier-inhabiting Cryobacterium strains.</title>
        <authorList>
            <person name="Liu Q."/>
            <person name="Xin Y.-H."/>
        </authorList>
    </citation>
    <scope>NUCLEOTIDE SEQUENCE [LARGE SCALE GENOMIC DNA]</scope>
    <source>
        <strain evidence="1 2">Sr36</strain>
    </source>
</reference>
<protein>
    <recommendedName>
        <fullName evidence="3">Metallophosphoesterase</fullName>
    </recommendedName>
</protein>
<sequence length="149" mass="16352">MGKPADDLGLHVHRQVQRLAAASKLRAQWHLPADWDESLVLDLFGVGLGVTHGHQFGPGGAPAFWAKHTHGGQSLAHADLLLTGHCHHLRIEPTGRSAFTGKSKWWIQAPTMDNSSDWFRHRNGDDSDPGILVFDVTPEGFDLQSLTVL</sequence>
<evidence type="ECO:0000313" key="1">
    <source>
        <dbReference type="EMBL" id="TFD67972.1"/>
    </source>
</evidence>
<name>A0A4R9ARU5_9MICO</name>
<dbReference type="OrthoDB" id="3953473at2"/>
<dbReference type="RefSeq" id="WP_134554846.1">
    <property type="nucleotide sequence ID" value="NZ_SOHK01000007.1"/>
</dbReference>
<proteinExistence type="predicted"/>
<gene>
    <name evidence="1" type="ORF">E3T47_05105</name>
</gene>